<sequence>MKKYFLIAKHEFKTNVKRKEFLLMTVGMPLFMFAIIALPVLFMGNMGGGEGVKIGYVDAANGFHSQNFVKYSDHESAKKALFDGEITHFFVVPVDYLSTGQINIYSTNKITSSGSGKVEKQIKSFLLENLLSGESEELVERVKQPMQSEYFTLGGDKEEKEGIGAFLFPIGFAMLFVLSIFTSSGYLLQGIVEEKENRIIEILLSSVSHKELLSGKIIGLGAVGLAQLLVWLAGALLIFSSAPVVVVGLIGNLHISPLVGVLAPIYFILGYLVFASIMAGVGAVSTTSREGQQLAGVFSMSGVIPLFFLQFIIMSPNAIFARILSFFPLTSPLTMILRLSITEVPVYDIVISLIILIASTLGVIELSSRVFRAGLLMYGKKPTIKEVIKYVREN</sequence>
<reference evidence="8" key="1">
    <citation type="submission" date="2020-10" db="EMBL/GenBank/DDBJ databases">
        <authorList>
            <person name="Hahn C.J."/>
            <person name="Laso-Perez R."/>
            <person name="Vulcano F."/>
            <person name="Vaziourakis K.-M."/>
            <person name="Stokke R."/>
            <person name="Steen I.H."/>
            <person name="Teske A."/>
            <person name="Boetius A."/>
            <person name="Liebeke M."/>
            <person name="Amann R."/>
            <person name="Knittel K."/>
        </authorList>
    </citation>
    <scope>NUCLEOTIDE SEQUENCE</scope>
    <source>
        <strain evidence="8">Gfbio:e3339647-f889-4370-9287-4fb5cb688e4c:AG393N10_GoMArc1</strain>
    </source>
</reference>
<dbReference type="EMBL" id="CAJHIM010000002">
    <property type="protein sequence ID" value="CAD6491035.1"/>
    <property type="molecule type" value="Genomic_DNA"/>
</dbReference>
<dbReference type="AlphaFoldDB" id="A0A811T892"/>
<feature type="transmembrane region" description="Helical" evidence="6">
    <location>
        <begin position="163"/>
        <end position="188"/>
    </location>
</feature>
<evidence type="ECO:0000256" key="5">
    <source>
        <dbReference type="ARBA" id="ARBA00023136"/>
    </source>
</evidence>
<dbReference type="PANTHER" id="PTHR30294">
    <property type="entry name" value="MEMBRANE COMPONENT OF ABC TRANSPORTER YHHJ-RELATED"/>
    <property type="match status" value="1"/>
</dbReference>
<feature type="transmembrane region" description="Helical" evidence="6">
    <location>
        <begin position="217"/>
        <end position="239"/>
    </location>
</feature>
<evidence type="ECO:0000259" key="7">
    <source>
        <dbReference type="Pfam" id="PF12698"/>
    </source>
</evidence>
<organism evidence="8 9">
    <name type="scientific">Candidatus Argoarchaeum ethanivorans</name>
    <dbReference type="NCBI Taxonomy" id="2608793"/>
    <lineage>
        <taxon>Archaea</taxon>
        <taxon>Methanobacteriati</taxon>
        <taxon>Methanobacteriota</taxon>
        <taxon>Stenosarchaea group</taxon>
        <taxon>Methanomicrobia</taxon>
        <taxon>Methanosarcinales</taxon>
        <taxon>Methanosarcinales incertae sedis</taxon>
        <taxon>GOM Arc I cluster</taxon>
        <taxon>Candidatus Argoarchaeum</taxon>
    </lineage>
</organism>
<dbReference type="Pfam" id="PF12698">
    <property type="entry name" value="ABC2_membrane_3"/>
    <property type="match status" value="1"/>
</dbReference>
<accession>A0A811T892</accession>
<feature type="transmembrane region" description="Helical" evidence="6">
    <location>
        <begin position="319"/>
        <end position="339"/>
    </location>
</feature>
<keyword evidence="4 6" id="KW-1133">Transmembrane helix</keyword>
<gene>
    <name evidence="8" type="ORF">ANIMEMIM_00080</name>
</gene>
<proteinExistence type="predicted"/>
<dbReference type="PANTHER" id="PTHR30294:SF29">
    <property type="entry name" value="MULTIDRUG ABC TRANSPORTER PERMEASE YBHS-RELATED"/>
    <property type="match status" value="1"/>
</dbReference>
<name>A0A811T892_9EURY</name>
<comment type="caution">
    <text evidence="8">The sequence shown here is derived from an EMBL/GenBank/DDBJ whole genome shotgun (WGS) entry which is preliminary data.</text>
</comment>
<keyword evidence="3 6" id="KW-0812">Transmembrane</keyword>
<evidence type="ECO:0000256" key="3">
    <source>
        <dbReference type="ARBA" id="ARBA00022692"/>
    </source>
</evidence>
<evidence type="ECO:0000256" key="2">
    <source>
        <dbReference type="ARBA" id="ARBA00022475"/>
    </source>
</evidence>
<feature type="transmembrane region" description="Helical" evidence="6">
    <location>
        <begin position="346"/>
        <end position="364"/>
    </location>
</feature>
<feature type="transmembrane region" description="Helical" evidence="6">
    <location>
        <begin position="259"/>
        <end position="282"/>
    </location>
</feature>
<evidence type="ECO:0000313" key="9">
    <source>
        <dbReference type="Proteomes" id="UP000637195"/>
    </source>
</evidence>
<protein>
    <submittedName>
        <fullName evidence="8">ABC-2 family transporter protein</fullName>
    </submittedName>
</protein>
<dbReference type="InterPro" id="IPR013525">
    <property type="entry name" value="ABC2_TM"/>
</dbReference>
<dbReference type="GO" id="GO:0005886">
    <property type="term" value="C:plasma membrane"/>
    <property type="evidence" value="ECO:0007669"/>
    <property type="project" value="UniProtKB-SubCell"/>
</dbReference>
<evidence type="ECO:0000256" key="6">
    <source>
        <dbReference type="SAM" id="Phobius"/>
    </source>
</evidence>
<dbReference type="Proteomes" id="UP000637195">
    <property type="component" value="Unassembled WGS sequence"/>
</dbReference>
<feature type="domain" description="ABC-2 type transporter transmembrane" evidence="7">
    <location>
        <begin position="19"/>
        <end position="362"/>
    </location>
</feature>
<feature type="transmembrane region" description="Helical" evidence="6">
    <location>
        <begin position="294"/>
        <end position="313"/>
    </location>
</feature>
<feature type="transmembrane region" description="Helical" evidence="6">
    <location>
        <begin position="21"/>
        <end position="42"/>
    </location>
</feature>
<dbReference type="GO" id="GO:0140359">
    <property type="term" value="F:ABC-type transporter activity"/>
    <property type="evidence" value="ECO:0007669"/>
    <property type="project" value="InterPro"/>
</dbReference>
<evidence type="ECO:0000313" key="8">
    <source>
        <dbReference type="EMBL" id="CAD6491035.1"/>
    </source>
</evidence>
<evidence type="ECO:0000256" key="4">
    <source>
        <dbReference type="ARBA" id="ARBA00022989"/>
    </source>
</evidence>
<comment type="subcellular location">
    <subcellularLocation>
        <location evidence="1">Cell membrane</location>
        <topology evidence="1">Multi-pass membrane protein</topology>
    </subcellularLocation>
</comment>
<keyword evidence="2" id="KW-1003">Cell membrane</keyword>
<dbReference type="InterPro" id="IPR051449">
    <property type="entry name" value="ABC-2_transporter_component"/>
</dbReference>
<evidence type="ECO:0000256" key="1">
    <source>
        <dbReference type="ARBA" id="ARBA00004651"/>
    </source>
</evidence>
<keyword evidence="5 6" id="KW-0472">Membrane</keyword>